<comment type="caution">
    <text evidence="6">The sequence shown here is derived from an EMBL/GenBank/DDBJ whole genome shotgun (WGS) entry which is preliminary data.</text>
</comment>
<dbReference type="InterPro" id="IPR007444">
    <property type="entry name" value="Glucan_biosyn_MdoG_C"/>
</dbReference>
<dbReference type="EMBL" id="JBHUEY010000001">
    <property type="protein sequence ID" value="MFD1783987.1"/>
    <property type="molecule type" value="Genomic_DNA"/>
</dbReference>
<dbReference type="InterPro" id="IPR006311">
    <property type="entry name" value="TAT_signal"/>
</dbReference>
<dbReference type="InterPro" id="IPR011013">
    <property type="entry name" value="Gal_mutarotase_sf_dom"/>
</dbReference>
<evidence type="ECO:0000313" key="7">
    <source>
        <dbReference type="Proteomes" id="UP001597237"/>
    </source>
</evidence>
<evidence type="ECO:0000256" key="2">
    <source>
        <dbReference type="ARBA" id="ARBA00005001"/>
    </source>
</evidence>
<dbReference type="PIRSF" id="PIRSF006281">
    <property type="entry name" value="MdoG"/>
    <property type="match status" value="1"/>
</dbReference>
<keyword evidence="4" id="KW-0574">Periplasm</keyword>
<dbReference type="InterPro" id="IPR014438">
    <property type="entry name" value="Glucan_biosyn_MdoG/MdoD"/>
</dbReference>
<accession>A0ABW4N1I7</accession>
<dbReference type="PANTHER" id="PTHR30504">
    <property type="entry name" value="GLUCANS BIOSYNTHESIS PROTEIN"/>
    <property type="match status" value="1"/>
</dbReference>
<name>A0ABW4N1I7_9CAUL</name>
<dbReference type="InterPro" id="IPR014718">
    <property type="entry name" value="GH-type_carb-bd"/>
</dbReference>
<dbReference type="Pfam" id="PF04349">
    <property type="entry name" value="MdoG"/>
    <property type="match status" value="1"/>
</dbReference>
<feature type="domain" description="Glucan biosynthesis periplasmic MdoG C-terminal" evidence="5">
    <location>
        <begin position="38"/>
        <end position="501"/>
    </location>
</feature>
<dbReference type="Gene3D" id="2.60.40.10">
    <property type="entry name" value="Immunoglobulins"/>
    <property type="match status" value="1"/>
</dbReference>
<organism evidence="6 7">
    <name type="scientific">Phenylobacterium terrae</name>
    <dbReference type="NCBI Taxonomy" id="2665495"/>
    <lineage>
        <taxon>Bacteria</taxon>
        <taxon>Pseudomonadati</taxon>
        <taxon>Pseudomonadota</taxon>
        <taxon>Alphaproteobacteria</taxon>
        <taxon>Caulobacterales</taxon>
        <taxon>Caulobacteraceae</taxon>
        <taxon>Phenylobacterium</taxon>
    </lineage>
</organism>
<gene>
    <name evidence="6" type="ORF">ACFSC0_11330</name>
</gene>
<evidence type="ECO:0000259" key="5">
    <source>
        <dbReference type="Pfam" id="PF04349"/>
    </source>
</evidence>
<evidence type="ECO:0000256" key="3">
    <source>
        <dbReference type="ARBA" id="ARBA00009284"/>
    </source>
</evidence>
<comment type="similarity">
    <text evidence="3">Belongs to the OpgD/OpgG family.</text>
</comment>
<dbReference type="SUPFAM" id="SSF81296">
    <property type="entry name" value="E set domains"/>
    <property type="match status" value="1"/>
</dbReference>
<comment type="subcellular location">
    <subcellularLocation>
        <location evidence="1">Periplasm</location>
    </subcellularLocation>
</comment>
<dbReference type="RefSeq" id="WP_377282825.1">
    <property type="nucleotide sequence ID" value="NZ_JBHRSI010000008.1"/>
</dbReference>
<evidence type="ECO:0000313" key="6">
    <source>
        <dbReference type="EMBL" id="MFD1783987.1"/>
    </source>
</evidence>
<dbReference type="PANTHER" id="PTHR30504:SF2">
    <property type="entry name" value="GLUCANS BIOSYNTHESIS PROTEIN G"/>
    <property type="match status" value="1"/>
</dbReference>
<keyword evidence="7" id="KW-1185">Reference proteome</keyword>
<dbReference type="PROSITE" id="PS51318">
    <property type="entry name" value="TAT"/>
    <property type="match status" value="1"/>
</dbReference>
<proteinExistence type="inferred from homology"/>
<dbReference type="Gene3D" id="2.70.98.10">
    <property type="match status" value="1"/>
</dbReference>
<dbReference type="InterPro" id="IPR014756">
    <property type="entry name" value="Ig_E-set"/>
</dbReference>
<reference evidence="7" key="1">
    <citation type="journal article" date="2019" name="Int. J. Syst. Evol. Microbiol.">
        <title>The Global Catalogue of Microorganisms (GCM) 10K type strain sequencing project: providing services to taxonomists for standard genome sequencing and annotation.</title>
        <authorList>
            <consortium name="The Broad Institute Genomics Platform"/>
            <consortium name="The Broad Institute Genome Sequencing Center for Infectious Disease"/>
            <person name="Wu L."/>
            <person name="Ma J."/>
        </authorList>
    </citation>
    <scope>NUCLEOTIDE SEQUENCE [LARGE SCALE GENOMIC DNA]</scope>
    <source>
        <strain evidence="7">DFY28</strain>
    </source>
</reference>
<sequence>MEARPEQPGVARRDLLIGLAAVAAWPTAAAARTSRTAEAVRRKAQALARRPYAPPSAPLPPELAALDYDGYRALRFRPEMAIWRDLGLPFQLQMFPRGGLHTRPVELYEVVDGEIRPIAYRPDYFIAGTADEAALSADAGFAGFRIHAPLNDPAWYDEFAVFLGASYFRAVPRGGVYGLSARAIEVGSGEPGEEFPAFRAFFVERPSPGQASLTVHALLDGPSLAGAYQFTIAPGEPTVFEVAATLFPRTPLGRAGLAPLTSMFLYGPGGAHAFDDFRPQVHDSDGLLLARAEGEREWRALSNPPSVQVSRIDEPRARGFGLTQRQRSFEAYHDLEAHYHRRPSAWVEPLGDWGPGAVQLVELPARGEGEDNIVASWRPASPPPAGRPFAYAYRLHWSAAIPAARPLAPVAGWRAGRGDAQPWRRFVVDFGPVEGADFAELAADVSVSAGAVRHVTLQPNPNRRGARVAFEYNGQDAPAGELRARLVRTGEAVSEAWVRRWPT</sequence>
<protein>
    <submittedName>
        <fullName evidence="6">Glucan biosynthesis protein</fullName>
    </submittedName>
</protein>
<dbReference type="InterPro" id="IPR013783">
    <property type="entry name" value="Ig-like_fold"/>
</dbReference>
<dbReference type="Proteomes" id="UP001597237">
    <property type="component" value="Unassembled WGS sequence"/>
</dbReference>
<comment type="pathway">
    <text evidence="2">Glycan metabolism; osmoregulated periplasmic glucan (OPG) biosynthesis.</text>
</comment>
<evidence type="ECO:0000256" key="1">
    <source>
        <dbReference type="ARBA" id="ARBA00004418"/>
    </source>
</evidence>
<dbReference type="SUPFAM" id="SSF74650">
    <property type="entry name" value="Galactose mutarotase-like"/>
    <property type="match status" value="1"/>
</dbReference>
<evidence type="ECO:0000256" key="4">
    <source>
        <dbReference type="ARBA" id="ARBA00022764"/>
    </source>
</evidence>